<dbReference type="PROSITE" id="PS50206">
    <property type="entry name" value="RHODANESE_3"/>
    <property type="match status" value="1"/>
</dbReference>
<evidence type="ECO:0008006" key="8">
    <source>
        <dbReference type="Google" id="ProtNLM"/>
    </source>
</evidence>
<dbReference type="SUPFAM" id="SSF52821">
    <property type="entry name" value="Rhodanese/Cell cycle control phosphatase"/>
    <property type="match status" value="1"/>
</dbReference>
<dbReference type="SMART" id="SM00450">
    <property type="entry name" value="RHOD"/>
    <property type="match status" value="1"/>
</dbReference>
<keyword evidence="2" id="KW-1133">Transmembrane helix</keyword>
<dbReference type="InterPro" id="IPR035969">
    <property type="entry name" value="Rab-GAP_TBC_sf"/>
</dbReference>
<dbReference type="InterPro" id="IPR011009">
    <property type="entry name" value="Kinase-like_dom_sf"/>
</dbReference>
<dbReference type="SMART" id="SM00220">
    <property type="entry name" value="S_TKc"/>
    <property type="match status" value="1"/>
</dbReference>
<dbReference type="Gene3D" id="1.10.472.80">
    <property type="entry name" value="Ypt/Rab-GAP domain of gyp1p, domain 3"/>
    <property type="match status" value="1"/>
</dbReference>
<gene>
    <name evidence="6" type="ORF">CCMP2556_LOCUS24512</name>
</gene>
<dbReference type="Gene3D" id="3.40.250.10">
    <property type="entry name" value="Rhodanese-like domain"/>
    <property type="match status" value="1"/>
</dbReference>
<dbReference type="CDD" id="cd00158">
    <property type="entry name" value="RHOD"/>
    <property type="match status" value="1"/>
</dbReference>
<evidence type="ECO:0000313" key="7">
    <source>
        <dbReference type="Proteomes" id="UP001642484"/>
    </source>
</evidence>
<dbReference type="SMART" id="SM00164">
    <property type="entry name" value="TBC"/>
    <property type="match status" value="1"/>
</dbReference>
<evidence type="ECO:0000259" key="5">
    <source>
        <dbReference type="PROSITE" id="PS50206"/>
    </source>
</evidence>
<dbReference type="Pfam" id="PF00566">
    <property type="entry name" value="RabGAP-TBC"/>
    <property type="match status" value="1"/>
</dbReference>
<dbReference type="InterPro" id="IPR036873">
    <property type="entry name" value="Rhodanese-like_dom_sf"/>
</dbReference>
<dbReference type="Proteomes" id="UP001642484">
    <property type="component" value="Unassembled WGS sequence"/>
</dbReference>
<keyword evidence="7" id="KW-1185">Reference proteome</keyword>
<evidence type="ECO:0000259" key="3">
    <source>
        <dbReference type="PROSITE" id="PS50011"/>
    </source>
</evidence>
<evidence type="ECO:0000313" key="6">
    <source>
        <dbReference type="EMBL" id="CAK9047364.1"/>
    </source>
</evidence>
<evidence type="ECO:0000256" key="2">
    <source>
        <dbReference type="SAM" id="Phobius"/>
    </source>
</evidence>
<feature type="transmembrane region" description="Helical" evidence="2">
    <location>
        <begin position="2086"/>
        <end position="2113"/>
    </location>
</feature>
<feature type="region of interest" description="Disordered" evidence="1">
    <location>
        <begin position="354"/>
        <end position="375"/>
    </location>
</feature>
<comment type="caution">
    <text evidence="6">The sequence shown here is derived from an EMBL/GenBank/DDBJ whole genome shotgun (WGS) entry which is preliminary data.</text>
</comment>
<dbReference type="Gene3D" id="1.25.40.10">
    <property type="entry name" value="Tetratricopeptide repeat domain"/>
    <property type="match status" value="1"/>
</dbReference>
<feature type="domain" description="Rab-GAP TBC" evidence="4">
    <location>
        <begin position="954"/>
        <end position="1170"/>
    </location>
</feature>
<evidence type="ECO:0000259" key="4">
    <source>
        <dbReference type="PROSITE" id="PS50086"/>
    </source>
</evidence>
<feature type="transmembrane region" description="Helical" evidence="2">
    <location>
        <begin position="2051"/>
        <end position="2074"/>
    </location>
</feature>
<dbReference type="SUPFAM" id="SSF81901">
    <property type="entry name" value="HCP-like"/>
    <property type="match status" value="1"/>
</dbReference>
<dbReference type="InterPro" id="IPR000719">
    <property type="entry name" value="Prot_kinase_dom"/>
</dbReference>
<organism evidence="6 7">
    <name type="scientific">Durusdinium trenchii</name>
    <dbReference type="NCBI Taxonomy" id="1381693"/>
    <lineage>
        <taxon>Eukaryota</taxon>
        <taxon>Sar</taxon>
        <taxon>Alveolata</taxon>
        <taxon>Dinophyceae</taxon>
        <taxon>Suessiales</taxon>
        <taxon>Symbiodiniaceae</taxon>
        <taxon>Durusdinium</taxon>
    </lineage>
</organism>
<dbReference type="InterPro" id="IPR053083">
    <property type="entry name" value="TF_kinase-domain_protein"/>
</dbReference>
<proteinExistence type="predicted"/>
<feature type="compositionally biased region" description="Acidic residues" evidence="1">
    <location>
        <begin position="354"/>
        <end position="371"/>
    </location>
</feature>
<protein>
    <recommendedName>
        <fullName evidence="8">TBC1 domain family member 23</fullName>
    </recommendedName>
</protein>
<dbReference type="InterPro" id="IPR001245">
    <property type="entry name" value="Ser-Thr/Tyr_kinase_cat_dom"/>
</dbReference>
<keyword evidence="2" id="KW-0812">Transmembrane</keyword>
<dbReference type="InterPro" id="IPR011990">
    <property type="entry name" value="TPR-like_helical_dom_sf"/>
</dbReference>
<dbReference type="Pfam" id="PF07714">
    <property type="entry name" value="PK_Tyr_Ser-Thr"/>
    <property type="match status" value="1"/>
</dbReference>
<keyword evidence="2" id="KW-0472">Membrane</keyword>
<name>A0ABP0MB40_9DINO</name>
<dbReference type="InterPro" id="IPR001763">
    <property type="entry name" value="Rhodanese-like_dom"/>
</dbReference>
<dbReference type="PANTHER" id="PTHR44305:SF24">
    <property type="entry name" value="TYROSINE-PROTEIN KINASE C03B1.5-RELATED"/>
    <property type="match status" value="1"/>
</dbReference>
<dbReference type="PANTHER" id="PTHR44305">
    <property type="entry name" value="SI:DKEY-192D15.2-RELATED"/>
    <property type="match status" value="1"/>
</dbReference>
<dbReference type="EMBL" id="CAXAMN010016113">
    <property type="protein sequence ID" value="CAK9047364.1"/>
    <property type="molecule type" value="Genomic_DNA"/>
</dbReference>
<dbReference type="PROSITE" id="PS50086">
    <property type="entry name" value="TBC_RABGAP"/>
    <property type="match status" value="1"/>
</dbReference>
<dbReference type="InterPro" id="IPR000195">
    <property type="entry name" value="Rab-GAP-TBC_dom"/>
</dbReference>
<feature type="domain" description="Rhodanese" evidence="5">
    <location>
        <begin position="1314"/>
        <end position="1427"/>
    </location>
</feature>
<accession>A0ABP0MB40</accession>
<evidence type="ECO:0000256" key="1">
    <source>
        <dbReference type="SAM" id="MobiDB-lite"/>
    </source>
</evidence>
<dbReference type="SUPFAM" id="SSF56112">
    <property type="entry name" value="Protein kinase-like (PK-like)"/>
    <property type="match status" value="1"/>
</dbReference>
<dbReference type="PROSITE" id="PS50011">
    <property type="entry name" value="PROTEIN_KINASE_DOM"/>
    <property type="match status" value="1"/>
</dbReference>
<sequence length="2457" mass="269672">MAIALESGEPASHDPTGFGKLARPFAATARFGGQEGIFAMLNAKDPQPPLQWSINLCRNKPVKKWPCAKTDSIFRVGPTAPETAFGLERSARLNGLSRLARRHGRGPLLWVLRSQNIEENAQVSLGTSICSLLVSIFLLQGWQPVRFRFYGGCLLGLCSMQWAEAFLWYHGDLVESCQVGGANRFGTQILVPLALILQPLGPFFSARLFLPQRALPMCYAAPPLLWFGGLCFKYLVFGDAWMHTVPVDPATKCNQGNSAPYKILALRKFFEVTHTTFEAWQMILWCAYISAPVLKAMRPLLKALFACAWGLACCLLSMTITDSPPSNWCIYIVSYNIIALIEYALVQAGLVSGEESDESEDESETETDEEEGLKTSANKISGALEPCDASSGFSPTLAMTEHEGNIVELPMKPVAPRRNLTERHAVSCSLTGHGAVLCDDAQAFPGTLYPALAKAAGKTLPQGSIKGAAVLIDDVALLLQHPNLARYLDLLVGRDSVVFIASEHSSLSLGTVLAAHPTGFVEEKSLRIVSQLLRALCHLNSRGLVHGRLDSNSVVFKEALKEQSDEILLTGHGMGHLLGGSDLSGMQPLTWSPLTPADPCCLSPEVAGEHLKQASCQPDVWSLGIVLLQMLQGPWSHLLSEAPSERRRGGLVAAETAAELWRFANSSVSTANPGLTLPVVLNWADMGDGSAGSALPIPQSLQMMNDASIIELQGSYRQWLKGEGLCSGGLVNDFWEECVTLRPSQRPRPQDLASHACMAQPDLVSAAGVWTVRGDANLYSRDDEAPPEAASQPQRYLQSMGVDLAHLSYWWHLAGGSPYRVAAERLLLRPTPAIFRLPLFVLDSHEEEGHRSTFLSEEMTTATSRPSAKTDATGMQFWDPPPEAPLGFFSVDLTDLCQGLHAADRANAKDLRPESLYERHQHFAYQWLRVKQFQRLLAALTHRRVELFREASEDLPPLLRSSIWSALLGGAPLLESDEACWSPFYEHLLTTPLGGGFSDGQGVGNYLLERPSSGGTGRSFSDDERWKVAMRSVPRDSFDSSDSNRRFDRLIHALLAANPDLQHPEGLGALCCVVTAVFQQREEAAFLALQRLLHGFLWPLYGPDGLAQRRRSLQIFGTLMSFADPQLALHLHELGMQPDAYASDWLCTWFAKLLPLPQAILLWDTLLLHPPQFQLFVGLCLVHFFRESLLSLNEASQIATFLSSCAQLVDIQVLVTAARDFFQALPASLTLPVYPRHSAGEALLWEEGAAPIAADPSWGYLNSVLGGQPQEKSEAQQKLAQHATEQWRQCEWWRQRSKNVSTPPIITVDDFLSYRSRCFILDVRPTEEFDNCHFQSSIHVSDPEAPDLLSSLPPDFVSHCGTPREAQEEPASPWLFATSRLRLVVVIGAEDFGIAFADRLLNAGIRHVLCLLGGIAGLREQAPTYLTRVDRSRGEKGRWAGDGVLSHRAGMDTLQRAAKPIWDKAESYVQTKLRCHCFLCSSLLRRYGDAGIRTSIQAHFDEYAFATAIVSLDKLSDFSGGLVVQAQPAEHSRRLVELDLGDLVLHSYDLLHSVDVQGGTRHSLIMWFSTSRAACHKAQTPWKRKYARLGEPNAQYQYARSLIFNSGEAAQGWRWLAQAASKGQSTAQLNWGLRQMQEGRRARAQHWWRRAARQGVKEAAHNLGLSFLESGSFKSALRWLRRAAHMGDADAEALLGGCLDFHPPCAERADYCKDVVSPPPKLDETLDYTPQAFDTQEGAESRVLLQAYRGENFLLPLIRACPFVDKTVSSECEAQIQEYLFGLLLFGSPVLAGLFFLCVWQICCCTAACRCCRRCCLCAERKSPQPAALWQKVVLACLVPIILVVSLAGTFVAYTASERITISVAEVLCHGLALADETLNGSPAEPLFLGVDAGIERMSLLRQLLDVDGKSMADVRAILDDTATFGSAMEDLLAKVDHMKRVLTLVGQQKLKEHSCYFCARAAGSNATGEVGLLNELLLALQRSSADAMQSVRQTTQATLTGRQLVEVSAAVQRGNAALQVFKQSAAGSFVEMFLSFRADFQALEDARHTAFMSISGLALVMVVVINLGAIIYARRSKAKYPSATPSCVTWFCGFCVLSFGFLFAGGLLLMAVPVTELCSFSRYELLSYKGIADYYRQIGLYNPQDPALQMDPLAADVFRTCFTGNGTGDLMEAVQLRTPLSFQEVLDTGFVELEDQQAGMVVDTARYELLVTQARLFGGLFLLDPDQALPLDAAAAPRFLGSSLDPDDQVGPDGESLIYGLNTYAASIAGAGQYSFEHGTSGGGILITATEPNEQQLAQVAPRTRNAIAYARLKEQILSESTVLRCDVMDGNYIVTERRCSYEEFKAHVVDMAEQVKAAGLQLGTEANSAKRLLATDLRSALQNVLTEIRDLRTLLGCRFLWQRWEDLDFKLCNVALPGAIEAQLRGAQLQMACLVAQAAIASLVLAAASLLLWPP</sequence>
<dbReference type="Gene3D" id="1.10.510.10">
    <property type="entry name" value="Transferase(Phosphotransferase) domain 1"/>
    <property type="match status" value="1"/>
</dbReference>
<dbReference type="SUPFAM" id="SSF47923">
    <property type="entry name" value="Ypt/Rab-GAP domain of gyp1p"/>
    <property type="match status" value="2"/>
</dbReference>
<reference evidence="6 7" key="1">
    <citation type="submission" date="2024-02" db="EMBL/GenBank/DDBJ databases">
        <authorList>
            <person name="Chen Y."/>
            <person name="Shah S."/>
            <person name="Dougan E. K."/>
            <person name="Thang M."/>
            <person name="Chan C."/>
        </authorList>
    </citation>
    <scope>NUCLEOTIDE SEQUENCE [LARGE SCALE GENOMIC DNA]</scope>
</reference>
<feature type="transmembrane region" description="Helical" evidence="2">
    <location>
        <begin position="1833"/>
        <end position="1854"/>
    </location>
</feature>
<feature type="domain" description="Protein kinase" evidence="3">
    <location>
        <begin position="420"/>
        <end position="758"/>
    </location>
</feature>
<feature type="transmembrane region" description="Helical" evidence="2">
    <location>
        <begin position="1779"/>
        <end position="1812"/>
    </location>
</feature>